<keyword evidence="2" id="KW-1185">Reference proteome</keyword>
<protein>
    <submittedName>
        <fullName evidence="1">Methionine synthase I, cobalamin-binding domain</fullName>
    </submittedName>
</protein>
<dbReference type="Proteomes" id="UP000064920">
    <property type="component" value="Chromosome"/>
</dbReference>
<reference evidence="1 2" key="1">
    <citation type="submission" date="2015-05" db="EMBL/GenBank/DDBJ databases">
        <authorList>
            <person name="Wang D.B."/>
            <person name="Wang M."/>
        </authorList>
    </citation>
    <scope>NUCLEOTIDE SEQUENCE [LARGE SCALE GENOMIC DNA]</scope>
    <source>
        <strain evidence="1 2">IMCC 12053</strain>
    </source>
</reference>
<dbReference type="RefSeq" id="WP_062215819.1">
    <property type="nucleotide sequence ID" value="NZ_CP012023.1"/>
</dbReference>
<name>A0A0P0A9D8_9RHOB</name>
<accession>A0A0P0A9D8</accession>
<gene>
    <name evidence="1" type="ORF">IMCC12053_742</name>
</gene>
<dbReference type="EMBL" id="CP012023">
    <property type="protein sequence ID" value="ALI54690.1"/>
    <property type="molecule type" value="Genomic_DNA"/>
</dbReference>
<evidence type="ECO:0000313" key="2">
    <source>
        <dbReference type="Proteomes" id="UP000064920"/>
    </source>
</evidence>
<dbReference type="Pfam" id="PF11351">
    <property type="entry name" value="GTA_holin_3TM"/>
    <property type="match status" value="1"/>
</dbReference>
<proteinExistence type="predicted"/>
<dbReference type="OrthoDB" id="7355053at2"/>
<organism evidence="1 2">
    <name type="scientific">Celeribacter marinus</name>
    <dbReference type="NCBI Taxonomy" id="1397108"/>
    <lineage>
        <taxon>Bacteria</taxon>
        <taxon>Pseudomonadati</taxon>
        <taxon>Pseudomonadota</taxon>
        <taxon>Alphaproteobacteria</taxon>
        <taxon>Rhodobacterales</taxon>
        <taxon>Roseobacteraceae</taxon>
        <taxon>Celeribacter</taxon>
    </lineage>
</organism>
<dbReference type="AlphaFoldDB" id="A0A0P0A9D8"/>
<evidence type="ECO:0000313" key="1">
    <source>
        <dbReference type="EMBL" id="ALI54690.1"/>
    </source>
</evidence>
<dbReference type="InterPro" id="IPR021497">
    <property type="entry name" value="GTA_holin_3TM"/>
</dbReference>
<dbReference type="KEGG" id="cmar:IMCC12053_742"/>
<dbReference type="STRING" id="1397108.IMCC12053_742"/>
<dbReference type="PATRIC" id="fig|1397108.4.peg.768"/>
<sequence>MGIIDKLLGVLFGEERNVVRETAEIFLENRENSGARDAEFRSSALEQFAREFALERKGGFDRFMDGLNRVPRPLMAFGTIGLCVAAMVDPVWFAARMQGIALVPEPLWWLFGAIVSFYFGARYQVKSQDFQRSVVATMAQAPLVTANIAALNALAAGSRGLPPTSAGNGQDNPALMAWRQADDE</sequence>